<dbReference type="PROSITE" id="PS51152">
    <property type="entry name" value="NFYA_HAP2_2"/>
    <property type="match status" value="1"/>
</dbReference>
<dbReference type="SMART" id="SM00521">
    <property type="entry name" value="CBF"/>
    <property type="match status" value="1"/>
</dbReference>
<evidence type="ECO:0000256" key="1">
    <source>
        <dbReference type="ARBA" id="ARBA00004123"/>
    </source>
</evidence>
<feature type="compositionally biased region" description="Low complexity" evidence="7">
    <location>
        <begin position="164"/>
        <end position="176"/>
    </location>
</feature>
<evidence type="ECO:0000313" key="8">
    <source>
        <dbReference type="EMBL" id="KKA20135.1"/>
    </source>
</evidence>
<feature type="compositionally biased region" description="Basic and acidic residues" evidence="7">
    <location>
        <begin position="356"/>
        <end position="366"/>
    </location>
</feature>
<dbReference type="Pfam" id="PF02045">
    <property type="entry name" value="CBFB_NFYA"/>
    <property type="match status" value="1"/>
</dbReference>
<keyword evidence="4 6" id="KW-0804">Transcription</keyword>
<comment type="function">
    <text evidence="6">Component of the sequence-specific heterotrimeric transcription factor (NF-Y) which specifically recognizes a 5'-CCAAT-3' box motif found in the promoters of its target genes.</text>
</comment>
<evidence type="ECO:0000256" key="6">
    <source>
        <dbReference type="RuleBase" id="RU367155"/>
    </source>
</evidence>
<keyword evidence="2 6" id="KW-0805">Transcription regulation</keyword>
<name>A0A0F4YPX5_RASE3</name>
<dbReference type="OrthoDB" id="1097733at2759"/>
<dbReference type="Proteomes" id="UP000053958">
    <property type="component" value="Unassembled WGS sequence"/>
</dbReference>
<organism evidence="8 9">
    <name type="scientific">Rasamsonia emersonii (strain ATCC 16479 / CBS 393.64 / IMI 116815)</name>
    <dbReference type="NCBI Taxonomy" id="1408163"/>
    <lineage>
        <taxon>Eukaryota</taxon>
        <taxon>Fungi</taxon>
        <taxon>Dikarya</taxon>
        <taxon>Ascomycota</taxon>
        <taxon>Pezizomycotina</taxon>
        <taxon>Eurotiomycetes</taxon>
        <taxon>Eurotiomycetidae</taxon>
        <taxon>Eurotiales</taxon>
        <taxon>Trichocomaceae</taxon>
        <taxon>Rasamsonia</taxon>
    </lineage>
</organism>
<accession>A0A0F4YPX5</accession>
<evidence type="ECO:0000313" key="9">
    <source>
        <dbReference type="Proteomes" id="UP000053958"/>
    </source>
</evidence>
<dbReference type="AlphaFoldDB" id="A0A0F4YPX5"/>
<comment type="similarity">
    <text evidence="6">Belongs to the NFYA/HAP2 subunit family.</text>
</comment>
<feature type="region of interest" description="Disordered" evidence="7">
    <location>
        <begin position="1"/>
        <end position="79"/>
    </location>
</feature>
<dbReference type="GO" id="GO:0003677">
    <property type="term" value="F:DNA binding"/>
    <property type="evidence" value="ECO:0007669"/>
    <property type="project" value="UniProtKB-KW"/>
</dbReference>
<feature type="compositionally biased region" description="Polar residues" evidence="7">
    <location>
        <begin position="36"/>
        <end position="57"/>
    </location>
</feature>
<evidence type="ECO:0000256" key="3">
    <source>
        <dbReference type="ARBA" id="ARBA00023125"/>
    </source>
</evidence>
<gene>
    <name evidence="8" type="ORF">T310_5835</name>
</gene>
<feature type="region of interest" description="Disordered" evidence="7">
    <location>
        <begin position="258"/>
        <end position="366"/>
    </location>
</feature>
<comment type="subunit">
    <text evidence="6">Heterotrimer.</text>
</comment>
<evidence type="ECO:0000256" key="2">
    <source>
        <dbReference type="ARBA" id="ARBA00023015"/>
    </source>
</evidence>
<feature type="compositionally biased region" description="Low complexity" evidence="7">
    <location>
        <begin position="25"/>
        <end position="34"/>
    </location>
</feature>
<keyword evidence="9" id="KW-1185">Reference proteome</keyword>
<reference evidence="8 9" key="1">
    <citation type="submission" date="2015-04" db="EMBL/GenBank/DDBJ databases">
        <authorList>
            <person name="Heijne W.H."/>
            <person name="Fedorova N.D."/>
            <person name="Nierman W.C."/>
            <person name="Vollebregt A.W."/>
            <person name="Zhao Z."/>
            <person name="Wu L."/>
            <person name="Kumar M."/>
            <person name="Stam H."/>
            <person name="van den Berg M.A."/>
            <person name="Pel H.J."/>
        </authorList>
    </citation>
    <scope>NUCLEOTIDE SEQUENCE [LARGE SCALE GENOMIC DNA]</scope>
    <source>
        <strain evidence="8 9">CBS 393.64</strain>
    </source>
</reference>
<feature type="compositionally biased region" description="Low complexity" evidence="7">
    <location>
        <begin position="303"/>
        <end position="317"/>
    </location>
</feature>
<evidence type="ECO:0000256" key="4">
    <source>
        <dbReference type="ARBA" id="ARBA00023163"/>
    </source>
</evidence>
<evidence type="ECO:0000256" key="7">
    <source>
        <dbReference type="SAM" id="MobiDB-lite"/>
    </source>
</evidence>
<comment type="subcellular location">
    <subcellularLocation>
        <location evidence="1 6">Nucleus</location>
    </subcellularLocation>
</comment>
<dbReference type="PANTHER" id="PTHR12632">
    <property type="entry name" value="TRANSCRIPTION FACTOR NF-Y ALPHA-RELATED"/>
    <property type="match status" value="1"/>
</dbReference>
<keyword evidence="3 6" id="KW-0238">DNA-binding</keyword>
<feature type="compositionally biased region" description="Polar residues" evidence="7">
    <location>
        <begin position="66"/>
        <end position="79"/>
    </location>
</feature>
<dbReference type="RefSeq" id="XP_013326747.1">
    <property type="nucleotide sequence ID" value="XM_013471293.1"/>
</dbReference>
<dbReference type="Gene3D" id="6.10.250.2430">
    <property type="match status" value="1"/>
</dbReference>
<feature type="region of interest" description="Disordered" evidence="7">
    <location>
        <begin position="125"/>
        <end position="235"/>
    </location>
</feature>
<dbReference type="GO" id="GO:0005634">
    <property type="term" value="C:nucleus"/>
    <property type="evidence" value="ECO:0007669"/>
    <property type="project" value="UniProtKB-SubCell"/>
</dbReference>
<dbReference type="GeneID" id="25318173"/>
<protein>
    <recommendedName>
        <fullName evidence="6">Transcriptional activator HAP2</fullName>
    </recommendedName>
</protein>
<dbReference type="STRING" id="1408163.A0A0F4YPX5"/>
<feature type="compositionally biased region" description="Low complexity" evidence="7">
    <location>
        <begin position="1"/>
        <end position="11"/>
    </location>
</feature>
<dbReference type="EMBL" id="LASV01000285">
    <property type="protein sequence ID" value="KKA20135.1"/>
    <property type="molecule type" value="Genomic_DNA"/>
</dbReference>
<sequence length="366" mass="39852">MEYPPQYQQPHGQHHTQSHMTGPYQNAQANAGQAVGSMTSPTNPQTHMQQPHPNHQASPILPPQGHYQQAQNAPGTVHQSMNFPQPYGVTATMPQAYAISPTQAAAMATAAASGQFYPMHQDSMAGQMAQGPRGSPRMTGVQVKNERNPRSPTQVSGQMPSIPSQVQMSQNAQMQQPRRMSQHVGSPHVPNAQPVMNHVGRPGVPQSMPPPPQPQVQQTQTSPEGVAGPAEESPLYVNAKQFHRILKRRVARQKLEEQLRLTSKGRKPYLHESRHNHAMRRPRGPGGRFLTAEEVAQMEKQKAQQAAQENASENAAKPAGENNSSAQKRKSEADDGNDNPAKKTKTSASAEESEGVESHEPSDEDG</sequence>
<dbReference type="PRINTS" id="PR00616">
    <property type="entry name" value="CCAATSUBUNTB"/>
</dbReference>
<comment type="caution">
    <text evidence="8">The sequence shown here is derived from an EMBL/GenBank/DDBJ whole genome shotgun (WGS) entry which is preliminary data.</text>
</comment>
<dbReference type="GO" id="GO:0003700">
    <property type="term" value="F:DNA-binding transcription factor activity"/>
    <property type="evidence" value="ECO:0007669"/>
    <property type="project" value="UniProtKB-UniRule"/>
</dbReference>
<keyword evidence="5 6" id="KW-0539">Nucleus</keyword>
<dbReference type="InterPro" id="IPR001289">
    <property type="entry name" value="NFYA"/>
</dbReference>
<evidence type="ECO:0000256" key="5">
    <source>
        <dbReference type="ARBA" id="ARBA00023242"/>
    </source>
</evidence>
<feature type="compositionally biased region" description="Polar residues" evidence="7">
    <location>
        <begin position="150"/>
        <end position="163"/>
    </location>
</feature>
<proteinExistence type="inferred from homology"/>